<dbReference type="CDD" id="cd05332">
    <property type="entry name" value="11beta-HSD1_like_SDR_c"/>
    <property type="match status" value="1"/>
</dbReference>
<dbReference type="Gene3D" id="3.40.50.720">
    <property type="entry name" value="NAD(P)-binding Rossmann-like Domain"/>
    <property type="match status" value="1"/>
</dbReference>
<accession>A0A9D4SRN1</accession>
<dbReference type="OrthoDB" id="5307821at2759"/>
<evidence type="ECO:0000313" key="6">
    <source>
        <dbReference type="Proteomes" id="UP000821837"/>
    </source>
</evidence>
<evidence type="ECO:0000313" key="5">
    <source>
        <dbReference type="EMBL" id="KAH7943267.1"/>
    </source>
</evidence>
<dbReference type="GO" id="GO:0016491">
    <property type="term" value="F:oxidoreductase activity"/>
    <property type="evidence" value="ECO:0007669"/>
    <property type="project" value="UniProtKB-KW"/>
</dbReference>
<proteinExistence type="inferred from homology"/>
<keyword evidence="4" id="KW-0472">Membrane</keyword>
<sequence>MLRHFQGSTSSGGRTAMSGVFHWFRLLAGGFCLPLVFPYIVYKLYKLRWGSLKTGCLQDKVVLITGASSGLGEALAHKFFAAGCKVILASRRVTELERVKDDLMQSVPQPSGHHVPAVLQLDLADLSNITEKAQQALRIHDRIDILVNSGGISYRGEACDTSVEVDVKLMMVNYFGHVALTKAILPNMIDMRDGTIVAISSVQGKIGLPFRSAYAASKHATQAFFDSLLAEVAQYNVHVCIVSPGYIRTNLSMNALTGTGAVYGVMDETTATGMAPEDVADIVLEAVVNKRTDVVIASFIPRLVLLMRVLMPWLYFTIMKGRAKRLRLQQRRVQ</sequence>
<dbReference type="InterPro" id="IPR002347">
    <property type="entry name" value="SDR_fam"/>
</dbReference>
<name>A0A9D4SRN1_RHISA</name>
<feature type="transmembrane region" description="Helical" evidence="4">
    <location>
        <begin position="299"/>
        <end position="318"/>
    </location>
</feature>
<evidence type="ECO:0000256" key="1">
    <source>
        <dbReference type="ARBA" id="ARBA00006484"/>
    </source>
</evidence>
<keyword evidence="6" id="KW-1185">Reference proteome</keyword>
<evidence type="ECO:0000256" key="4">
    <source>
        <dbReference type="SAM" id="Phobius"/>
    </source>
</evidence>
<dbReference type="PANTHER" id="PTHR44196">
    <property type="entry name" value="DEHYDROGENASE/REDUCTASE SDR FAMILY MEMBER 7B"/>
    <property type="match status" value="1"/>
</dbReference>
<dbReference type="PRINTS" id="PR00081">
    <property type="entry name" value="GDHRDH"/>
</dbReference>
<evidence type="ECO:0000256" key="2">
    <source>
        <dbReference type="ARBA" id="ARBA00023002"/>
    </source>
</evidence>
<organism evidence="5 6">
    <name type="scientific">Rhipicephalus sanguineus</name>
    <name type="common">Brown dog tick</name>
    <name type="synonym">Ixodes sanguineus</name>
    <dbReference type="NCBI Taxonomy" id="34632"/>
    <lineage>
        <taxon>Eukaryota</taxon>
        <taxon>Metazoa</taxon>
        <taxon>Ecdysozoa</taxon>
        <taxon>Arthropoda</taxon>
        <taxon>Chelicerata</taxon>
        <taxon>Arachnida</taxon>
        <taxon>Acari</taxon>
        <taxon>Parasitiformes</taxon>
        <taxon>Ixodida</taxon>
        <taxon>Ixodoidea</taxon>
        <taxon>Ixodidae</taxon>
        <taxon>Rhipicephalinae</taxon>
        <taxon>Rhipicephalus</taxon>
        <taxon>Rhipicephalus</taxon>
    </lineage>
</organism>
<keyword evidence="4" id="KW-0812">Transmembrane</keyword>
<comment type="similarity">
    <text evidence="1 3">Belongs to the short-chain dehydrogenases/reductases (SDR) family.</text>
</comment>
<dbReference type="SUPFAM" id="SSF51735">
    <property type="entry name" value="NAD(P)-binding Rossmann-fold domains"/>
    <property type="match status" value="1"/>
</dbReference>
<evidence type="ECO:0000256" key="3">
    <source>
        <dbReference type="RuleBase" id="RU000363"/>
    </source>
</evidence>
<dbReference type="EMBL" id="JABSTV010001253">
    <property type="protein sequence ID" value="KAH7943267.1"/>
    <property type="molecule type" value="Genomic_DNA"/>
</dbReference>
<comment type="caution">
    <text evidence="5">The sequence shown here is derived from an EMBL/GenBank/DDBJ whole genome shotgun (WGS) entry which is preliminary data.</text>
</comment>
<gene>
    <name evidence="5" type="ORF">HPB52_006586</name>
</gene>
<reference evidence="5" key="1">
    <citation type="journal article" date="2020" name="Cell">
        <title>Large-Scale Comparative Analyses of Tick Genomes Elucidate Their Genetic Diversity and Vector Capacities.</title>
        <authorList>
            <consortium name="Tick Genome and Microbiome Consortium (TIGMIC)"/>
            <person name="Jia N."/>
            <person name="Wang J."/>
            <person name="Shi W."/>
            <person name="Du L."/>
            <person name="Sun Y."/>
            <person name="Zhan W."/>
            <person name="Jiang J.F."/>
            <person name="Wang Q."/>
            <person name="Zhang B."/>
            <person name="Ji P."/>
            <person name="Bell-Sakyi L."/>
            <person name="Cui X.M."/>
            <person name="Yuan T.T."/>
            <person name="Jiang B.G."/>
            <person name="Yang W.F."/>
            <person name="Lam T.T."/>
            <person name="Chang Q.C."/>
            <person name="Ding S.J."/>
            <person name="Wang X.J."/>
            <person name="Zhu J.G."/>
            <person name="Ruan X.D."/>
            <person name="Zhao L."/>
            <person name="Wei J.T."/>
            <person name="Ye R.Z."/>
            <person name="Que T.C."/>
            <person name="Du C.H."/>
            <person name="Zhou Y.H."/>
            <person name="Cheng J.X."/>
            <person name="Dai P.F."/>
            <person name="Guo W.B."/>
            <person name="Han X.H."/>
            <person name="Huang E.J."/>
            <person name="Li L.F."/>
            <person name="Wei W."/>
            <person name="Gao Y.C."/>
            <person name="Liu J.Z."/>
            <person name="Shao H.Z."/>
            <person name="Wang X."/>
            <person name="Wang C.C."/>
            <person name="Yang T.C."/>
            <person name="Huo Q.B."/>
            <person name="Li W."/>
            <person name="Chen H.Y."/>
            <person name="Chen S.E."/>
            <person name="Zhou L.G."/>
            <person name="Ni X.B."/>
            <person name="Tian J.H."/>
            <person name="Sheng Y."/>
            <person name="Liu T."/>
            <person name="Pan Y.S."/>
            <person name="Xia L.Y."/>
            <person name="Li J."/>
            <person name="Zhao F."/>
            <person name="Cao W.C."/>
        </authorList>
    </citation>
    <scope>NUCLEOTIDE SEQUENCE</scope>
    <source>
        <strain evidence="5">Rsan-2018</strain>
    </source>
</reference>
<keyword evidence="2" id="KW-0560">Oxidoreductase</keyword>
<dbReference type="InterPro" id="IPR036291">
    <property type="entry name" value="NAD(P)-bd_dom_sf"/>
</dbReference>
<protein>
    <recommendedName>
        <fullName evidence="7">Dehydrogenase/reductase SDR family protein 7-like</fullName>
    </recommendedName>
</protein>
<reference evidence="5" key="2">
    <citation type="submission" date="2021-09" db="EMBL/GenBank/DDBJ databases">
        <authorList>
            <person name="Jia N."/>
            <person name="Wang J."/>
            <person name="Shi W."/>
            <person name="Du L."/>
            <person name="Sun Y."/>
            <person name="Zhan W."/>
            <person name="Jiang J."/>
            <person name="Wang Q."/>
            <person name="Zhang B."/>
            <person name="Ji P."/>
            <person name="Sakyi L.B."/>
            <person name="Cui X."/>
            <person name="Yuan T."/>
            <person name="Jiang B."/>
            <person name="Yang W."/>
            <person name="Lam T.T.-Y."/>
            <person name="Chang Q."/>
            <person name="Ding S."/>
            <person name="Wang X."/>
            <person name="Zhu J."/>
            <person name="Ruan X."/>
            <person name="Zhao L."/>
            <person name="Wei J."/>
            <person name="Que T."/>
            <person name="Du C."/>
            <person name="Cheng J."/>
            <person name="Dai P."/>
            <person name="Han X."/>
            <person name="Huang E."/>
            <person name="Gao Y."/>
            <person name="Liu J."/>
            <person name="Shao H."/>
            <person name="Ye R."/>
            <person name="Li L."/>
            <person name="Wei W."/>
            <person name="Wang X."/>
            <person name="Wang C."/>
            <person name="Huo Q."/>
            <person name="Li W."/>
            <person name="Guo W."/>
            <person name="Chen H."/>
            <person name="Chen S."/>
            <person name="Zhou L."/>
            <person name="Zhou L."/>
            <person name="Ni X."/>
            <person name="Tian J."/>
            <person name="Zhou Y."/>
            <person name="Sheng Y."/>
            <person name="Liu T."/>
            <person name="Pan Y."/>
            <person name="Xia L."/>
            <person name="Li J."/>
            <person name="Zhao F."/>
            <person name="Cao W."/>
        </authorList>
    </citation>
    <scope>NUCLEOTIDE SEQUENCE</scope>
    <source>
        <strain evidence="5">Rsan-2018</strain>
        <tissue evidence="5">Larvae</tissue>
    </source>
</reference>
<dbReference type="Pfam" id="PF00106">
    <property type="entry name" value="adh_short"/>
    <property type="match status" value="1"/>
</dbReference>
<dbReference type="AlphaFoldDB" id="A0A9D4SRN1"/>
<dbReference type="GO" id="GO:0016020">
    <property type="term" value="C:membrane"/>
    <property type="evidence" value="ECO:0007669"/>
    <property type="project" value="TreeGrafter"/>
</dbReference>
<dbReference type="Proteomes" id="UP000821837">
    <property type="component" value="Unassembled WGS sequence"/>
</dbReference>
<dbReference type="VEuPathDB" id="VectorBase:RSAN_036750"/>
<dbReference type="PRINTS" id="PR00080">
    <property type="entry name" value="SDRFAMILY"/>
</dbReference>
<keyword evidence="4" id="KW-1133">Transmembrane helix</keyword>
<feature type="transmembrane region" description="Helical" evidence="4">
    <location>
        <begin position="20"/>
        <end position="42"/>
    </location>
</feature>
<dbReference type="PANTHER" id="PTHR44196:SF1">
    <property type="entry name" value="DEHYDROGENASE_REDUCTASE SDR FAMILY MEMBER 7B"/>
    <property type="match status" value="1"/>
</dbReference>
<evidence type="ECO:0008006" key="7">
    <source>
        <dbReference type="Google" id="ProtNLM"/>
    </source>
</evidence>